<keyword evidence="5 6" id="KW-0472">Membrane</keyword>
<dbReference type="AlphaFoldDB" id="I3TF23"/>
<reference evidence="8 9" key="1">
    <citation type="journal article" date="2012" name="J. Bacteriol.">
        <title>Complete genome sequence of the hyperthermophilic cellulolytic Crenarchaeon 'Thermogladius cellulolyticus' 1633.</title>
        <authorList>
            <person name="Mardanov A.V."/>
            <person name="Kochetkova T.V."/>
            <person name="Beletsky A.V."/>
            <person name="Bonch-Osmolovskaya E.A."/>
            <person name="Ravin N.V."/>
            <person name="Skryabin K.G."/>
        </authorList>
    </citation>
    <scope>NUCLEOTIDE SEQUENCE [LARGE SCALE GENOMIC DNA]</scope>
    <source>
        <strain evidence="9">DSM 22663 / VKM B-2946 / 1633</strain>
    </source>
</reference>
<dbReference type="PANTHER" id="PTHR30294:SF29">
    <property type="entry name" value="MULTIDRUG ABC TRANSPORTER PERMEASE YBHS-RELATED"/>
    <property type="match status" value="1"/>
</dbReference>
<dbReference type="EMBL" id="CP003531">
    <property type="protein sequence ID" value="AFK51361.1"/>
    <property type="molecule type" value="Genomic_DNA"/>
</dbReference>
<sequence>MVFKSLLKREVKAIIKNPGFLVTLMVIPLFYVSLGTFMNTGIRTTVNQYSGVIGVVDEDNTALSRAFTAYLNDTLNGRVRLATSLSETQDFSTLVVIPRGFSSEALNSTPRLVTYTPLGSLSLTSIGSLPPLLLQGSFNEALRYALAAVKSNTSISFYGNATVCLNPKIVYEGRILDYGKVNTDIGFGLVSTFVVAILMSFTMGFATQASAVEKAEKAFELLLSQPVKRVYIALAKILASIIAAVIMGAVLFGSLFVSVLSMSPPSQSTVQATSVNYPVASQAIDLNTVLYMLVTVVLGTLLSGGLGVIVGGLVSDERTAGIVVTPLMMVMFGLAIIVQFTGLSLNTPTSVVSGLTVAPMPLLLSVSSTIGDYTYFYVALASNLAEVVAVYALAFKVYNSEVVITGLQLRGKT</sequence>
<evidence type="ECO:0000256" key="6">
    <source>
        <dbReference type="SAM" id="Phobius"/>
    </source>
</evidence>
<dbReference type="Pfam" id="PF12698">
    <property type="entry name" value="ABC2_membrane_3"/>
    <property type="match status" value="1"/>
</dbReference>
<evidence type="ECO:0000256" key="1">
    <source>
        <dbReference type="ARBA" id="ARBA00004651"/>
    </source>
</evidence>
<dbReference type="STRING" id="1184251.TCELL_0937"/>
<feature type="transmembrane region" description="Helical" evidence="6">
    <location>
        <begin position="20"/>
        <end position="38"/>
    </location>
</feature>
<feature type="transmembrane region" description="Helical" evidence="6">
    <location>
        <begin position="321"/>
        <end position="340"/>
    </location>
</feature>
<feature type="transmembrane region" description="Helical" evidence="6">
    <location>
        <begin position="185"/>
        <end position="209"/>
    </location>
</feature>
<dbReference type="GO" id="GO:0005886">
    <property type="term" value="C:plasma membrane"/>
    <property type="evidence" value="ECO:0007669"/>
    <property type="project" value="UniProtKB-SubCell"/>
</dbReference>
<dbReference type="KEGG" id="thg:TCELL_0937"/>
<dbReference type="RefSeq" id="WP_014737611.1">
    <property type="nucleotide sequence ID" value="NC_017954.1"/>
</dbReference>
<feature type="domain" description="ABC-2 type transporter transmembrane" evidence="7">
    <location>
        <begin position="19"/>
        <end position="348"/>
    </location>
</feature>
<dbReference type="OrthoDB" id="19126at2157"/>
<dbReference type="InterPro" id="IPR013525">
    <property type="entry name" value="ABC2_TM"/>
</dbReference>
<dbReference type="InterPro" id="IPR051449">
    <property type="entry name" value="ABC-2_transporter_component"/>
</dbReference>
<keyword evidence="4 6" id="KW-1133">Transmembrane helix</keyword>
<keyword evidence="2" id="KW-1003">Cell membrane</keyword>
<dbReference type="GeneID" id="13013254"/>
<dbReference type="PANTHER" id="PTHR30294">
    <property type="entry name" value="MEMBRANE COMPONENT OF ABC TRANSPORTER YHHJ-RELATED"/>
    <property type="match status" value="1"/>
</dbReference>
<evidence type="ECO:0000313" key="8">
    <source>
        <dbReference type="EMBL" id="AFK51361.1"/>
    </source>
</evidence>
<evidence type="ECO:0000256" key="4">
    <source>
        <dbReference type="ARBA" id="ARBA00022989"/>
    </source>
</evidence>
<evidence type="ECO:0000256" key="5">
    <source>
        <dbReference type="ARBA" id="ARBA00023136"/>
    </source>
</evidence>
<protein>
    <submittedName>
        <fullName evidence="8">ABC-type Na+ efflux pump permease component-like protein</fullName>
    </submittedName>
</protein>
<dbReference type="InParanoid" id="I3TF23"/>
<dbReference type="Gene3D" id="3.40.1710.10">
    <property type="entry name" value="abc type-2 transporter like domain"/>
    <property type="match status" value="1"/>
</dbReference>
<dbReference type="Proteomes" id="UP000005270">
    <property type="component" value="Chromosome"/>
</dbReference>
<dbReference type="eggNOG" id="arCOG01462">
    <property type="taxonomic scope" value="Archaea"/>
</dbReference>
<organism evidence="8 9">
    <name type="scientific">Thermogladius calderae (strain DSM 22663 / VKM B-2946 / 1633)</name>
    <dbReference type="NCBI Taxonomy" id="1184251"/>
    <lineage>
        <taxon>Archaea</taxon>
        <taxon>Thermoproteota</taxon>
        <taxon>Thermoprotei</taxon>
        <taxon>Desulfurococcales</taxon>
        <taxon>Desulfurococcaceae</taxon>
        <taxon>Thermogladius</taxon>
    </lineage>
</organism>
<proteinExistence type="predicted"/>
<evidence type="ECO:0000256" key="2">
    <source>
        <dbReference type="ARBA" id="ARBA00022475"/>
    </source>
</evidence>
<accession>I3TF23</accession>
<feature type="transmembrane region" description="Helical" evidence="6">
    <location>
        <begin position="289"/>
        <end position="314"/>
    </location>
</feature>
<feature type="transmembrane region" description="Helical" evidence="6">
    <location>
        <begin position="374"/>
        <end position="394"/>
    </location>
</feature>
<evidence type="ECO:0000256" key="3">
    <source>
        <dbReference type="ARBA" id="ARBA00022692"/>
    </source>
</evidence>
<dbReference type="GO" id="GO:0140359">
    <property type="term" value="F:ABC-type transporter activity"/>
    <property type="evidence" value="ECO:0007669"/>
    <property type="project" value="InterPro"/>
</dbReference>
<comment type="subcellular location">
    <subcellularLocation>
        <location evidence="1">Cell membrane</location>
        <topology evidence="1">Multi-pass membrane protein</topology>
    </subcellularLocation>
</comment>
<name>I3TF23_THEC1</name>
<evidence type="ECO:0000313" key="9">
    <source>
        <dbReference type="Proteomes" id="UP000005270"/>
    </source>
</evidence>
<keyword evidence="9" id="KW-1185">Reference proteome</keyword>
<dbReference type="HOGENOM" id="CLU_654892_0_0_2"/>
<keyword evidence="3 6" id="KW-0812">Transmembrane</keyword>
<gene>
    <name evidence="8" type="ordered locus">TCELL_0937</name>
</gene>
<feature type="transmembrane region" description="Helical" evidence="6">
    <location>
        <begin position="230"/>
        <end position="257"/>
    </location>
</feature>
<evidence type="ECO:0000259" key="7">
    <source>
        <dbReference type="Pfam" id="PF12698"/>
    </source>
</evidence>